<feature type="binding site" evidence="7">
    <location>
        <position position="110"/>
    </location>
    <ligand>
        <name>Zn(2+)</name>
        <dbReference type="ChEBI" id="CHEBI:29105"/>
        <note>catalytic</note>
    </ligand>
</feature>
<dbReference type="InterPro" id="IPR015517">
    <property type="entry name" value="dCMP_deaminase-rel"/>
</dbReference>
<dbReference type="SUPFAM" id="SSF53927">
    <property type="entry name" value="Cytidine deaminase-like"/>
    <property type="match status" value="1"/>
</dbReference>
<evidence type="ECO:0000256" key="3">
    <source>
        <dbReference type="ARBA" id="ARBA00022723"/>
    </source>
</evidence>
<dbReference type="CDD" id="cd01286">
    <property type="entry name" value="deoxycytidylate_deaminase"/>
    <property type="match status" value="1"/>
</dbReference>
<dbReference type="PROSITE" id="PS51747">
    <property type="entry name" value="CYT_DCMP_DEAMINASES_2"/>
    <property type="match status" value="1"/>
</dbReference>
<dbReference type="PIRSF" id="PIRSF006019">
    <property type="entry name" value="dCMP_deaminase"/>
    <property type="match status" value="1"/>
</dbReference>
<dbReference type="InterPro" id="IPR002125">
    <property type="entry name" value="CMP_dCMP_dom"/>
</dbReference>
<dbReference type="GO" id="GO:0005737">
    <property type="term" value="C:cytoplasm"/>
    <property type="evidence" value="ECO:0007669"/>
    <property type="project" value="TreeGrafter"/>
</dbReference>
<feature type="binding site" evidence="7">
    <location>
        <position position="107"/>
    </location>
    <ligand>
        <name>Zn(2+)</name>
        <dbReference type="ChEBI" id="CHEBI:29105"/>
        <note>catalytic</note>
    </ligand>
</feature>
<dbReference type="PANTHER" id="PTHR11086:SF18">
    <property type="entry name" value="DEOXYCYTIDYLATE DEAMINASE"/>
    <property type="match status" value="1"/>
</dbReference>
<dbReference type="GO" id="GO:0052717">
    <property type="term" value="F:tRNA-specific adenosine-34 deaminase activity"/>
    <property type="evidence" value="ECO:0007669"/>
    <property type="project" value="UniProtKB-EC"/>
</dbReference>
<evidence type="ECO:0000256" key="5">
    <source>
        <dbReference type="ARBA" id="ARBA00022833"/>
    </source>
</evidence>
<keyword evidence="4 9" id="KW-0378">Hydrolase</keyword>
<comment type="similarity">
    <text evidence="2">Belongs to the cytidine and deoxycytidylate deaminase family.</text>
</comment>
<evidence type="ECO:0000313" key="10">
    <source>
        <dbReference type="Proteomes" id="UP000182811"/>
    </source>
</evidence>
<evidence type="ECO:0000313" key="9">
    <source>
        <dbReference type="EMBL" id="OIQ59805.1"/>
    </source>
</evidence>
<accession>A0A1J5P7H9</accession>
<dbReference type="Proteomes" id="UP000182811">
    <property type="component" value="Unassembled WGS sequence"/>
</dbReference>
<feature type="active site" description="Proton donor" evidence="6">
    <location>
        <position position="81"/>
    </location>
</feature>
<evidence type="ECO:0000256" key="4">
    <source>
        <dbReference type="ARBA" id="ARBA00022801"/>
    </source>
</evidence>
<dbReference type="GO" id="GO:0004132">
    <property type="term" value="F:dCMP deaminase activity"/>
    <property type="evidence" value="ECO:0007669"/>
    <property type="project" value="InterPro"/>
</dbReference>
<comment type="cofactor">
    <cofactor evidence="1 7">
        <name>Zn(2+)</name>
        <dbReference type="ChEBI" id="CHEBI:29105"/>
    </cofactor>
</comment>
<dbReference type="InterPro" id="IPR035105">
    <property type="entry name" value="Deoxycytidylate_deaminase_dom"/>
</dbReference>
<dbReference type="InterPro" id="IPR016192">
    <property type="entry name" value="APOBEC/CMP_deaminase_Zn-bd"/>
</dbReference>
<organism evidence="9 10">
    <name type="scientific">Neomoorella thermoacetica</name>
    <name type="common">Clostridium thermoaceticum</name>
    <dbReference type="NCBI Taxonomy" id="1525"/>
    <lineage>
        <taxon>Bacteria</taxon>
        <taxon>Bacillati</taxon>
        <taxon>Bacillota</taxon>
        <taxon>Clostridia</taxon>
        <taxon>Neomoorellales</taxon>
        <taxon>Neomoorellaceae</taxon>
        <taxon>Neomoorella</taxon>
    </lineage>
</organism>
<feature type="binding site" evidence="7">
    <location>
        <position position="79"/>
    </location>
    <ligand>
        <name>Zn(2+)</name>
        <dbReference type="ChEBI" id="CHEBI:29105"/>
        <note>catalytic</note>
    </ligand>
</feature>
<dbReference type="OrthoDB" id="9788517at2"/>
<comment type="caution">
    <text evidence="9">The sequence shown here is derived from an EMBL/GenBank/DDBJ whole genome shotgun (WGS) entry which is preliminary data.</text>
</comment>
<dbReference type="Pfam" id="PF00383">
    <property type="entry name" value="dCMP_cyt_deam_1"/>
    <property type="match status" value="1"/>
</dbReference>
<evidence type="ECO:0000256" key="1">
    <source>
        <dbReference type="ARBA" id="ARBA00001947"/>
    </source>
</evidence>
<protein>
    <submittedName>
        <fullName evidence="9">tRNA-specific adenosine deaminase</fullName>
        <ecNumber evidence="9">3.5.4.33</ecNumber>
    </submittedName>
</protein>
<dbReference type="AlphaFoldDB" id="A0A1J5P7H9"/>
<keyword evidence="3 7" id="KW-0479">Metal-binding</keyword>
<evidence type="ECO:0000259" key="8">
    <source>
        <dbReference type="PROSITE" id="PS51747"/>
    </source>
</evidence>
<dbReference type="EMBL" id="MDDC01000007">
    <property type="protein sequence ID" value="OIQ59805.1"/>
    <property type="molecule type" value="Genomic_DNA"/>
</dbReference>
<proteinExistence type="inferred from homology"/>
<name>A0A1J5P7H9_NEOTH</name>
<evidence type="ECO:0000256" key="2">
    <source>
        <dbReference type="ARBA" id="ARBA00006576"/>
    </source>
</evidence>
<evidence type="ECO:0000256" key="6">
    <source>
        <dbReference type="PIRSR" id="PIRSR006019-1"/>
    </source>
</evidence>
<dbReference type="InterPro" id="IPR016193">
    <property type="entry name" value="Cytidine_deaminase-like"/>
</dbReference>
<dbReference type="Gene3D" id="3.40.140.10">
    <property type="entry name" value="Cytidine Deaminase, domain 2"/>
    <property type="match status" value="1"/>
</dbReference>
<evidence type="ECO:0000256" key="7">
    <source>
        <dbReference type="PIRSR" id="PIRSR006019-2"/>
    </source>
</evidence>
<reference evidence="9 10" key="1">
    <citation type="submission" date="2016-08" db="EMBL/GenBank/DDBJ databases">
        <title>Genome-based comparison of Moorella thermoacetic strains.</title>
        <authorList>
            <person name="Poehlein A."/>
            <person name="Bengelsdorf F.R."/>
            <person name="Esser C."/>
            <person name="Duerre P."/>
            <person name="Daniel R."/>
        </authorList>
    </citation>
    <scope>NUCLEOTIDE SEQUENCE [LARGE SCALE GENOMIC DNA]</scope>
    <source>
        <strain evidence="9 10">DSM 21394</strain>
    </source>
</reference>
<dbReference type="PROSITE" id="PS00903">
    <property type="entry name" value="CYT_DCMP_DEAMINASES_1"/>
    <property type="match status" value="1"/>
</dbReference>
<gene>
    <name evidence="9" type="primary">tadA_1</name>
    <name evidence="9" type="ORF">MOTE_10610</name>
</gene>
<dbReference type="PANTHER" id="PTHR11086">
    <property type="entry name" value="DEOXYCYTIDYLATE DEAMINASE-RELATED"/>
    <property type="match status" value="1"/>
</dbReference>
<dbReference type="GO" id="GO:0006220">
    <property type="term" value="P:pyrimidine nucleotide metabolic process"/>
    <property type="evidence" value="ECO:0007669"/>
    <property type="project" value="InterPro"/>
</dbReference>
<keyword evidence="5 7" id="KW-0862">Zinc</keyword>
<dbReference type="GO" id="GO:0008270">
    <property type="term" value="F:zinc ion binding"/>
    <property type="evidence" value="ECO:0007669"/>
    <property type="project" value="InterPro"/>
</dbReference>
<dbReference type="EC" id="3.5.4.33" evidence="9"/>
<dbReference type="InterPro" id="IPR016473">
    <property type="entry name" value="dCMP_deaminase"/>
</dbReference>
<feature type="domain" description="CMP/dCMP-type deaminase" evidence="8">
    <location>
        <begin position="5"/>
        <end position="139"/>
    </location>
</feature>
<sequence length="150" mass="16393">MSRISWEEFFMEMARLAACRSTCLRRRVGAVLVKDNRAIASGYNGPPSEAAHCADLGGCLREKLGVAPGERQELCRALHAEQNAILQLAITGLSGIGATLYVTHHPCFTCAKMIVQLGVRRIVYAEGYPDEFAAKFLKEAGVEVCRYVSS</sequence>